<dbReference type="InterPro" id="IPR012337">
    <property type="entry name" value="RNaseH-like_sf"/>
</dbReference>
<dbReference type="EMBL" id="WIBF01000008">
    <property type="protein sequence ID" value="MQQ09507.1"/>
    <property type="molecule type" value="Genomic_DNA"/>
</dbReference>
<dbReference type="AlphaFoldDB" id="A0A843YLE7"/>
<feature type="compositionally biased region" description="Basic and acidic residues" evidence="1">
    <location>
        <begin position="680"/>
        <end position="691"/>
    </location>
</feature>
<feature type="region of interest" description="Disordered" evidence="1">
    <location>
        <begin position="663"/>
        <end position="706"/>
    </location>
</feature>
<dbReference type="GO" id="GO:0003676">
    <property type="term" value="F:nucleic acid binding"/>
    <property type="evidence" value="ECO:0007669"/>
    <property type="project" value="InterPro"/>
</dbReference>
<reference evidence="3 4" key="1">
    <citation type="submission" date="2019-10" db="EMBL/GenBank/DDBJ databases">
        <title>Epibacterium sp. nov., isolated from seawater.</title>
        <authorList>
            <person name="Zhang X."/>
            <person name="Li N."/>
        </authorList>
    </citation>
    <scope>NUCLEOTIDE SEQUENCE [LARGE SCALE GENOMIC DNA]</scope>
    <source>
        <strain evidence="3 4">SM1979</strain>
    </source>
</reference>
<dbReference type="SUPFAM" id="SSF53098">
    <property type="entry name" value="Ribonuclease H-like"/>
    <property type="match status" value="1"/>
</dbReference>
<dbReference type="Gene3D" id="3.30.420.10">
    <property type="entry name" value="Ribonuclease H-like superfamily/Ribonuclease H"/>
    <property type="match status" value="1"/>
</dbReference>
<evidence type="ECO:0000259" key="2">
    <source>
        <dbReference type="PROSITE" id="PS50994"/>
    </source>
</evidence>
<dbReference type="PROSITE" id="PS50994">
    <property type="entry name" value="INTEGRASE"/>
    <property type="match status" value="1"/>
</dbReference>
<evidence type="ECO:0000313" key="4">
    <source>
        <dbReference type="Proteomes" id="UP000444174"/>
    </source>
</evidence>
<proteinExistence type="predicted"/>
<dbReference type="InterPro" id="IPR036397">
    <property type="entry name" value="RNaseH_sf"/>
</dbReference>
<dbReference type="InterPro" id="IPR001584">
    <property type="entry name" value="Integrase_cat-core"/>
</dbReference>
<sequence length="706" mass="78955">MQHMTFASPAAFIGAFDRVSIGNVRYRVHQAVVDGFVLQEIEGNKLSQKFTHAEIHARAKVGDVKVEQHFFAPHIQAKLKANQDFDLGLLSKEHLEFVSNKLAVVQAVRVLRSRGKVSLSHRSLKSALPEIMMLADELREEKRKKRKYAGGKRTSLEKPCSKTVWNWYTAYRDFGVAGLVDKRSRSGQRGSRLHPEVNKLMLECVGAYKNPDRPTKEQVIQDTQDAVMAANEKRALDGLAPLKIPSRNTIMRRINSIPPFEAAVCRHGRAQAISEFYPVGRGLVRSRPLERLEMDDWTVDLFTIAKQMGIFPLLPPELQEAIALDGKKSRWHLCVAICGTTRCILGMTLSSSPATQAALECLHMVVREKEQWADAVGATSPWEMGGLPELLVTDAGSQFDNARIEVAVHDLGITADIPPQGLPQLRATIERLFETIGSNLLPRLSGRSFSNVMQRGDYPSEERAVLSVHDFSRILVRWVVDVYHNTPHAGLSGETPLECWKRLSEEYGVRPMPDRRSRRIAFGVTKKRELSKKGVQVLGVHYNSDRLMQYMRNETNRTLNVQWLAEDIGEVEVQLGADWYSVPAVLPGFKGVKASNWLAACERIRKGNPQARKVSEEAISTALKEIKHWNTAAGEKAGIVNEGWTSDLIEKLEENSFLGFQVGDPSSSTSEHGLLGARVEVPDGPKLEGNESTRPVLPTSNEDWKF</sequence>
<dbReference type="Proteomes" id="UP000444174">
    <property type="component" value="Unassembled WGS sequence"/>
</dbReference>
<name>A0A843YLE7_9RHOB</name>
<protein>
    <submittedName>
        <fullName evidence="3">DDE-type integrase/transposase/recombinase</fullName>
    </submittedName>
</protein>
<evidence type="ECO:0000256" key="1">
    <source>
        <dbReference type="SAM" id="MobiDB-lite"/>
    </source>
</evidence>
<organism evidence="3 4">
    <name type="scientific">Tritonibacter litoralis</name>
    <dbReference type="NCBI Taxonomy" id="2662264"/>
    <lineage>
        <taxon>Bacteria</taxon>
        <taxon>Pseudomonadati</taxon>
        <taxon>Pseudomonadota</taxon>
        <taxon>Alphaproteobacteria</taxon>
        <taxon>Rhodobacterales</taxon>
        <taxon>Paracoccaceae</taxon>
        <taxon>Tritonibacter</taxon>
    </lineage>
</organism>
<accession>A0A843YLE7</accession>
<gene>
    <name evidence="3" type="ORF">GFB49_13645</name>
</gene>
<feature type="domain" description="Integrase catalytic" evidence="2">
    <location>
        <begin position="284"/>
        <end position="504"/>
    </location>
</feature>
<feature type="compositionally biased region" description="Polar residues" evidence="1">
    <location>
        <begin position="692"/>
        <end position="706"/>
    </location>
</feature>
<comment type="caution">
    <text evidence="3">The sequence shown here is derived from an EMBL/GenBank/DDBJ whole genome shotgun (WGS) entry which is preliminary data.</text>
</comment>
<keyword evidence="4" id="KW-1185">Reference proteome</keyword>
<dbReference type="GO" id="GO:0015074">
    <property type="term" value="P:DNA integration"/>
    <property type="evidence" value="ECO:0007669"/>
    <property type="project" value="InterPro"/>
</dbReference>
<evidence type="ECO:0000313" key="3">
    <source>
        <dbReference type="EMBL" id="MQQ09507.1"/>
    </source>
</evidence>